<evidence type="ECO:0000313" key="2">
    <source>
        <dbReference type="EMBL" id="GLJ78539.1"/>
    </source>
</evidence>
<feature type="region of interest" description="Disordered" evidence="1">
    <location>
        <begin position="1"/>
        <end position="71"/>
    </location>
</feature>
<reference evidence="2" key="2">
    <citation type="submission" date="2023-01" db="EMBL/GenBank/DDBJ databases">
        <authorList>
            <person name="Sun Q."/>
            <person name="Evtushenko L."/>
        </authorList>
    </citation>
    <scope>NUCLEOTIDE SEQUENCE</scope>
    <source>
        <strain evidence="2">VKM Ac-1447</strain>
    </source>
</reference>
<organism evidence="2 3">
    <name type="scientific">Microbacterium imperiale</name>
    <dbReference type="NCBI Taxonomy" id="33884"/>
    <lineage>
        <taxon>Bacteria</taxon>
        <taxon>Bacillati</taxon>
        <taxon>Actinomycetota</taxon>
        <taxon>Actinomycetes</taxon>
        <taxon>Micrococcales</taxon>
        <taxon>Microbacteriaceae</taxon>
        <taxon>Microbacterium</taxon>
    </lineage>
</organism>
<dbReference type="AlphaFoldDB" id="A0A9W6M286"/>
<dbReference type="Proteomes" id="UP001142317">
    <property type="component" value="Unassembled WGS sequence"/>
</dbReference>
<feature type="compositionally biased region" description="Basic and acidic residues" evidence="1">
    <location>
        <begin position="1"/>
        <end position="11"/>
    </location>
</feature>
<evidence type="ECO:0000256" key="1">
    <source>
        <dbReference type="SAM" id="MobiDB-lite"/>
    </source>
</evidence>
<evidence type="ECO:0000313" key="3">
    <source>
        <dbReference type="Proteomes" id="UP001142317"/>
    </source>
</evidence>
<reference evidence="2" key="1">
    <citation type="journal article" date="2014" name="Int. J. Syst. Evol. Microbiol.">
        <title>Complete genome sequence of Corynebacterium casei LMG S-19264T (=DSM 44701T), isolated from a smear-ripened cheese.</title>
        <authorList>
            <consortium name="US DOE Joint Genome Institute (JGI-PGF)"/>
            <person name="Walter F."/>
            <person name="Albersmeier A."/>
            <person name="Kalinowski J."/>
            <person name="Ruckert C."/>
        </authorList>
    </citation>
    <scope>NUCLEOTIDE SEQUENCE</scope>
    <source>
        <strain evidence="2">VKM Ac-1447</strain>
    </source>
</reference>
<accession>A0A9W6M286</accession>
<dbReference type="RefSeq" id="WP_210007847.1">
    <property type="nucleotide sequence ID" value="NZ_BSEO01000001.1"/>
</dbReference>
<sequence length="71" mass="7304">MTSNESHRDTDDNAYEGPDVEVPVGEDDSEGTREPGGLGKDGTIPAAPDGVAAGHTGTASTFEPEEDEKTS</sequence>
<comment type="caution">
    <text evidence="2">The sequence shown here is derived from an EMBL/GenBank/DDBJ whole genome shotgun (WGS) entry which is preliminary data.</text>
</comment>
<proteinExistence type="predicted"/>
<gene>
    <name evidence="2" type="ORF">GCM10017586_02210</name>
</gene>
<keyword evidence="3" id="KW-1185">Reference proteome</keyword>
<dbReference type="EMBL" id="BSEO01000001">
    <property type="protein sequence ID" value="GLJ78539.1"/>
    <property type="molecule type" value="Genomic_DNA"/>
</dbReference>
<name>A0A9W6M286_9MICO</name>
<protein>
    <submittedName>
        <fullName evidence="2">Uncharacterized protein</fullName>
    </submittedName>
</protein>